<sequence>MLSAFQQYGMSVPVSLGTCSSLASMPAASGDSVPSSRPEDIPAHPGPAWQPCHELGARGTDSSPARRVCSFIIAWCETAQPCELMLLALFGSSKDVDRTAEGQT</sequence>
<dbReference type="EMBL" id="BLLF01000133">
    <property type="protein sequence ID" value="GFH08039.1"/>
    <property type="molecule type" value="Genomic_DNA"/>
</dbReference>
<evidence type="ECO:0000256" key="1">
    <source>
        <dbReference type="SAM" id="MobiDB-lite"/>
    </source>
</evidence>
<reference evidence="2 3" key="1">
    <citation type="submission" date="2020-02" db="EMBL/GenBank/DDBJ databases">
        <title>Draft genome sequence of Haematococcus lacustris strain NIES-144.</title>
        <authorList>
            <person name="Morimoto D."/>
            <person name="Nakagawa S."/>
            <person name="Yoshida T."/>
            <person name="Sawayama S."/>
        </authorList>
    </citation>
    <scope>NUCLEOTIDE SEQUENCE [LARGE SCALE GENOMIC DNA]</scope>
    <source>
        <strain evidence="2 3">NIES-144</strain>
    </source>
</reference>
<evidence type="ECO:0000313" key="3">
    <source>
        <dbReference type="Proteomes" id="UP000485058"/>
    </source>
</evidence>
<evidence type="ECO:0000313" key="2">
    <source>
        <dbReference type="EMBL" id="GFH08039.1"/>
    </source>
</evidence>
<name>A0A699YPG1_HAELA</name>
<organism evidence="2 3">
    <name type="scientific">Haematococcus lacustris</name>
    <name type="common">Green alga</name>
    <name type="synonym">Haematococcus pluvialis</name>
    <dbReference type="NCBI Taxonomy" id="44745"/>
    <lineage>
        <taxon>Eukaryota</taxon>
        <taxon>Viridiplantae</taxon>
        <taxon>Chlorophyta</taxon>
        <taxon>core chlorophytes</taxon>
        <taxon>Chlorophyceae</taxon>
        <taxon>CS clade</taxon>
        <taxon>Chlamydomonadales</taxon>
        <taxon>Haematococcaceae</taxon>
        <taxon>Haematococcus</taxon>
    </lineage>
</organism>
<dbReference type="AlphaFoldDB" id="A0A699YPG1"/>
<proteinExistence type="predicted"/>
<keyword evidence="3" id="KW-1185">Reference proteome</keyword>
<feature type="region of interest" description="Disordered" evidence="1">
    <location>
        <begin position="24"/>
        <end position="57"/>
    </location>
</feature>
<accession>A0A699YPG1</accession>
<comment type="caution">
    <text evidence="2">The sequence shown here is derived from an EMBL/GenBank/DDBJ whole genome shotgun (WGS) entry which is preliminary data.</text>
</comment>
<dbReference type="Proteomes" id="UP000485058">
    <property type="component" value="Unassembled WGS sequence"/>
</dbReference>
<gene>
    <name evidence="2" type="ORF">HaLaN_02937</name>
</gene>
<protein>
    <submittedName>
        <fullName evidence="2">Uncharacterized protein</fullName>
    </submittedName>
</protein>